<keyword evidence="2" id="KW-1185">Reference proteome</keyword>
<accession>A0A2G8SBI7</accession>
<evidence type="ECO:0008006" key="3">
    <source>
        <dbReference type="Google" id="ProtNLM"/>
    </source>
</evidence>
<comment type="caution">
    <text evidence="1">The sequence shown here is derived from an EMBL/GenBank/DDBJ whole genome shotgun (WGS) entry which is preliminary data.</text>
</comment>
<dbReference type="Proteomes" id="UP000230002">
    <property type="component" value="Unassembled WGS sequence"/>
</dbReference>
<reference evidence="1 2" key="1">
    <citation type="journal article" date="2015" name="Sci. Rep.">
        <title>Chromosome-level genome map provides insights into diverse defense mechanisms in the medicinal fungus Ganoderma sinense.</title>
        <authorList>
            <person name="Zhu Y."/>
            <person name="Xu J."/>
            <person name="Sun C."/>
            <person name="Zhou S."/>
            <person name="Xu H."/>
            <person name="Nelson D.R."/>
            <person name="Qian J."/>
            <person name="Song J."/>
            <person name="Luo H."/>
            <person name="Xiang L."/>
            <person name="Li Y."/>
            <person name="Xu Z."/>
            <person name="Ji A."/>
            <person name="Wang L."/>
            <person name="Lu S."/>
            <person name="Hayward A."/>
            <person name="Sun W."/>
            <person name="Li X."/>
            <person name="Schwartz D.C."/>
            <person name="Wang Y."/>
            <person name="Chen S."/>
        </authorList>
    </citation>
    <scope>NUCLEOTIDE SEQUENCE [LARGE SCALE GENOMIC DNA]</scope>
    <source>
        <strain evidence="1 2">ZZ0214-1</strain>
    </source>
</reference>
<name>A0A2G8SBI7_9APHY</name>
<dbReference type="EMBL" id="AYKW01000012">
    <property type="protein sequence ID" value="PIL31127.1"/>
    <property type="molecule type" value="Genomic_DNA"/>
</dbReference>
<dbReference type="AlphaFoldDB" id="A0A2G8SBI7"/>
<evidence type="ECO:0000313" key="1">
    <source>
        <dbReference type="EMBL" id="PIL31127.1"/>
    </source>
</evidence>
<organism evidence="1 2">
    <name type="scientific">Ganoderma sinense ZZ0214-1</name>
    <dbReference type="NCBI Taxonomy" id="1077348"/>
    <lineage>
        <taxon>Eukaryota</taxon>
        <taxon>Fungi</taxon>
        <taxon>Dikarya</taxon>
        <taxon>Basidiomycota</taxon>
        <taxon>Agaricomycotina</taxon>
        <taxon>Agaricomycetes</taxon>
        <taxon>Polyporales</taxon>
        <taxon>Polyporaceae</taxon>
        <taxon>Ganoderma</taxon>
    </lineage>
</organism>
<sequence length="557" mass="62300">MDLLGQPRLNLDILRLTCNYLTDVPDVLSFALTCSALTEDAFRRRLSMSPIKLADAESVHSFHTFIFSNELGRAPFIYGLELGGLLFEDVEEDDPELQTVNNRLVAILQAASHIQYLRFPSDTTLDPVFAAAANATTLREVCMVFVSSMEPSWKLLPTFRSPLRSLRIDKNFKTCEYLYADILSDTMTTLAPTLEVLDLFELGLAADMLPSSVSTQFTAVRSLTIGEIFSFKGPEVQVLLRLFPNLSDTLTLVEMFTGAAGERDHATAWERSKEAQQTNTNTWPRLDRLVCYPECAFLMALQCPIRRMDVTVPDNHGRRYLAPVLRDNCPRHLQLFCCAPFSNGLDDVDGLFPPPGFADPLTHLAMLADFHVPYGWNGKDNLDNLLAADKLVESVKHLSLTHLRLVLHFSVRTWRTPDGSVIEEDPLNIAGDSDLYPIALRLVDAIPSLQYIFLTACGNPYAPDTRSRNAPADLGCATRTPKKWHASKSWRVPVGIHEPLPENRQSSLASQSNAGLSDGRGQCTWVELGWAAAERVIAQEELHLDPRQEWTVKQCRD</sequence>
<gene>
    <name evidence="1" type="ORF">GSI_05823</name>
</gene>
<protein>
    <recommendedName>
        <fullName evidence="3">F-box domain-containing protein</fullName>
    </recommendedName>
</protein>
<proteinExistence type="predicted"/>
<evidence type="ECO:0000313" key="2">
    <source>
        <dbReference type="Proteomes" id="UP000230002"/>
    </source>
</evidence>